<evidence type="ECO:0000256" key="5">
    <source>
        <dbReference type="ARBA" id="ARBA00022989"/>
    </source>
</evidence>
<dbReference type="InterPro" id="IPR003593">
    <property type="entry name" value="AAA+_ATPase"/>
</dbReference>
<evidence type="ECO:0000313" key="10">
    <source>
        <dbReference type="EMBL" id="AAV83236.1"/>
    </source>
</evidence>
<keyword evidence="4" id="KW-0067">ATP-binding</keyword>
<dbReference type="InterPro" id="IPR003439">
    <property type="entry name" value="ABC_transporter-like_ATP-bd"/>
</dbReference>
<dbReference type="InterPro" id="IPR013525">
    <property type="entry name" value="ABC2_TM"/>
</dbReference>
<evidence type="ECO:0000259" key="9">
    <source>
        <dbReference type="PROSITE" id="PS51012"/>
    </source>
</evidence>
<dbReference type="PANTHER" id="PTHR43038:SF4">
    <property type="entry name" value="RIBOSOME-ASSOCIATED ATPASE"/>
    <property type="match status" value="1"/>
</dbReference>
<dbReference type="InterPro" id="IPR027417">
    <property type="entry name" value="P-loop_NTPase"/>
</dbReference>
<gene>
    <name evidence="10" type="ordered locus">IL2404</name>
</gene>
<evidence type="ECO:0000256" key="3">
    <source>
        <dbReference type="ARBA" id="ARBA00022741"/>
    </source>
</evidence>
<keyword evidence="5 7" id="KW-1133">Transmembrane helix</keyword>
<dbReference type="GO" id="GO:0016887">
    <property type="term" value="F:ATP hydrolysis activity"/>
    <property type="evidence" value="ECO:0007669"/>
    <property type="project" value="InterPro"/>
</dbReference>
<keyword evidence="2 7" id="KW-0812">Transmembrane</keyword>
<evidence type="ECO:0000256" key="1">
    <source>
        <dbReference type="ARBA" id="ARBA00004141"/>
    </source>
</evidence>
<dbReference type="AlphaFoldDB" id="Q5QYJ6"/>
<evidence type="ECO:0000313" key="11">
    <source>
        <dbReference type="Proteomes" id="UP000001171"/>
    </source>
</evidence>
<dbReference type="PROSITE" id="PS50893">
    <property type="entry name" value="ABC_TRANSPORTER_2"/>
    <property type="match status" value="2"/>
</dbReference>
<comment type="subcellular location">
    <subcellularLocation>
        <location evidence="1">Membrane</location>
        <topology evidence="1">Multi-pass membrane protein</topology>
    </subcellularLocation>
</comment>
<dbReference type="CDD" id="cd03230">
    <property type="entry name" value="ABC_DR_subfamily_A"/>
    <property type="match status" value="2"/>
</dbReference>
<proteinExistence type="predicted"/>
<dbReference type="PROSITE" id="PS51012">
    <property type="entry name" value="ABC_TM2"/>
    <property type="match status" value="1"/>
</dbReference>
<dbReference type="InterPro" id="IPR047817">
    <property type="entry name" value="ABC2_TM_bact-type"/>
</dbReference>
<dbReference type="STRING" id="283942.IL2404"/>
<keyword evidence="11" id="KW-1185">Reference proteome</keyword>
<dbReference type="Gene3D" id="3.40.50.300">
    <property type="entry name" value="P-loop containing nucleotide triphosphate hydrolases"/>
    <property type="match status" value="2"/>
</dbReference>
<dbReference type="Pfam" id="PF12698">
    <property type="entry name" value="ABC2_membrane_3"/>
    <property type="match status" value="1"/>
</dbReference>
<feature type="transmembrane region" description="Helical" evidence="7">
    <location>
        <begin position="822"/>
        <end position="843"/>
    </location>
</feature>
<sequence length="909" mass="100882">MSTDNDSVVTLSEINYCYGKQQALESLSLTIPHGKLCGFIGPDGVGKSTLLSLISGARALQTGQLHVLGEDLSQSRQRKHLYRRLAYMPQGLGKNLYPTLSVEENLSFFAQLFGIDGKQRRRRVSRLLKATRLWEFRDRPSAKLSGGMKQKLGLCCALIHEPELLILDEPTTGVDPLSRRQFWQLITDIRQQNPDMSVLVATAYMDEAEGFDWLATMSAGKLLAAGSPDELLQQTATSTLEKAYIKLLGAGSNQGFDNTARLPIKETSIAIEAQDLSMQFGDFTAVDKASFRIKKGEIFGFLGSNGCGKTTTMKMLTGLLTASAGKAWLFDQPIENNPLETRKRVGYMAQSFSLYGELTVYQNLKLHAQLFDIPKNSIEDRIDVVAEQFDLQRLFRQLPTQLPVGERQRLSLAVAMIHQPEILILDEPTSGVDPVARDNFWQILLKLSRDHGVTIFISTHFMNEAERCDRISLMHAGKVLITDTPEAITKSRNSDSLEDAFVNYLEEASDSQRAEQSMEDSPELQHNEKLKLSHGFSIKRLLSISHRETLELIRDPVRLVMALVGSVILMFVLGYGINMDVDEIDFAVLDRDQTSTSRDYILSLSGSRYFNEKTPLTSYEQVDDALKAGEISLAIEIPSGFARDMQRGENVSIGAWIDGAMPMRAETAQGYIQGMHIDWLQKQQQQLSSQSTKPATVDIASRYRYNPDVKSLPAMVPAVIPLLLMLFPSILTSLSVVREKELGSITNFYVTPTRKSEFFIGKQLPYVVLAMANFLILVAQALFIFNVELTGSFLAFSLATFLYVLCATALGLIMSAFLNSQIAALFGTALATILPASQFSGMITPVTSLEGFAKVIGEIYPTTYYMIVSRGVFSKALSFNELQVMLVGLSIAAILFIAIGISLVRKQEQ</sequence>
<feature type="transmembrane region" description="Helical" evidence="7">
    <location>
        <begin position="714"/>
        <end position="737"/>
    </location>
</feature>
<protein>
    <submittedName>
        <fullName evidence="10">ABC-type multidrug transport system, ATPase (Two domains) and permease components</fullName>
    </submittedName>
</protein>
<dbReference type="GO" id="GO:0140359">
    <property type="term" value="F:ABC-type transporter activity"/>
    <property type="evidence" value="ECO:0007669"/>
    <property type="project" value="InterPro"/>
</dbReference>
<evidence type="ECO:0000256" key="7">
    <source>
        <dbReference type="SAM" id="Phobius"/>
    </source>
</evidence>
<dbReference type="eggNOG" id="COG1129">
    <property type="taxonomic scope" value="Bacteria"/>
</dbReference>
<feature type="domain" description="ABC transporter" evidence="8">
    <location>
        <begin position="9"/>
        <end position="244"/>
    </location>
</feature>
<evidence type="ECO:0000259" key="8">
    <source>
        <dbReference type="PROSITE" id="PS50893"/>
    </source>
</evidence>
<feature type="domain" description="ABC transporter" evidence="8">
    <location>
        <begin position="271"/>
        <end position="501"/>
    </location>
</feature>
<dbReference type="OrthoDB" id="9805029at2"/>
<dbReference type="RefSeq" id="WP_011235630.1">
    <property type="nucleotide sequence ID" value="NC_006512.1"/>
</dbReference>
<keyword evidence="3" id="KW-0547">Nucleotide-binding</keyword>
<evidence type="ECO:0000256" key="6">
    <source>
        <dbReference type="ARBA" id="ARBA00023136"/>
    </source>
</evidence>
<dbReference type="GO" id="GO:0005524">
    <property type="term" value="F:ATP binding"/>
    <property type="evidence" value="ECO:0007669"/>
    <property type="project" value="UniProtKB-KW"/>
</dbReference>
<dbReference type="PANTHER" id="PTHR43038">
    <property type="entry name" value="ATP-BINDING CASSETTE, SUB-FAMILY H, MEMBER 1"/>
    <property type="match status" value="1"/>
</dbReference>
<dbReference type="GO" id="GO:0016020">
    <property type="term" value="C:membrane"/>
    <property type="evidence" value="ECO:0007669"/>
    <property type="project" value="UniProtKB-SubCell"/>
</dbReference>
<dbReference type="InterPro" id="IPR047651">
    <property type="entry name" value="ABC2_perm_RbbA"/>
</dbReference>
<feature type="transmembrane region" description="Helical" evidence="7">
    <location>
        <begin position="764"/>
        <end position="787"/>
    </location>
</feature>
<organism evidence="10 11">
    <name type="scientific">Idiomarina loihiensis (strain ATCC BAA-735 / DSM 15497 / L2-TR)</name>
    <dbReference type="NCBI Taxonomy" id="283942"/>
    <lineage>
        <taxon>Bacteria</taxon>
        <taxon>Pseudomonadati</taxon>
        <taxon>Pseudomonadota</taxon>
        <taxon>Gammaproteobacteria</taxon>
        <taxon>Alteromonadales</taxon>
        <taxon>Idiomarinaceae</taxon>
        <taxon>Idiomarina</taxon>
    </lineage>
</organism>
<feature type="transmembrane region" description="Helical" evidence="7">
    <location>
        <begin position="793"/>
        <end position="815"/>
    </location>
</feature>
<name>Q5QYJ6_IDILO</name>
<dbReference type="NCBIfam" id="NF033858">
    <property type="entry name" value="ABC2_perm_RbbA"/>
    <property type="match status" value="1"/>
</dbReference>
<dbReference type="eggNOG" id="COG0842">
    <property type="taxonomic scope" value="Bacteria"/>
</dbReference>
<dbReference type="HOGENOM" id="CLU_000604_16_3_6"/>
<dbReference type="Proteomes" id="UP000001171">
    <property type="component" value="Chromosome"/>
</dbReference>
<dbReference type="GeneID" id="41337599"/>
<accession>Q5QYJ6</accession>
<evidence type="ECO:0000256" key="4">
    <source>
        <dbReference type="ARBA" id="ARBA00022840"/>
    </source>
</evidence>
<dbReference type="KEGG" id="ilo:IL2404"/>
<keyword evidence="6 7" id="KW-0472">Membrane</keyword>
<dbReference type="PROSITE" id="PS00211">
    <property type="entry name" value="ABC_TRANSPORTER_1"/>
    <property type="match status" value="1"/>
</dbReference>
<dbReference type="EMBL" id="AE017340">
    <property type="protein sequence ID" value="AAV83236.1"/>
    <property type="molecule type" value="Genomic_DNA"/>
</dbReference>
<evidence type="ECO:0000256" key="2">
    <source>
        <dbReference type="ARBA" id="ARBA00022692"/>
    </source>
</evidence>
<dbReference type="InterPro" id="IPR017871">
    <property type="entry name" value="ABC_transporter-like_CS"/>
</dbReference>
<dbReference type="SUPFAM" id="SSF52540">
    <property type="entry name" value="P-loop containing nucleoside triphosphate hydrolases"/>
    <property type="match status" value="2"/>
</dbReference>
<feature type="domain" description="ABC transmembrane type-2" evidence="9">
    <location>
        <begin position="677"/>
        <end position="907"/>
    </location>
</feature>
<dbReference type="Pfam" id="PF00005">
    <property type="entry name" value="ABC_tran"/>
    <property type="match status" value="2"/>
</dbReference>
<dbReference type="SMART" id="SM00382">
    <property type="entry name" value="AAA"/>
    <property type="match status" value="2"/>
</dbReference>
<dbReference type="Gene3D" id="3.40.1710.10">
    <property type="entry name" value="abc type-2 transporter like domain"/>
    <property type="match status" value="1"/>
</dbReference>
<reference evidence="10 11" key="1">
    <citation type="journal article" date="2004" name="Proc. Natl. Acad. Sci. U.S.A.">
        <title>Genome sequence of the deep-sea gamma-proteobacterium Idiomarina loihiensis reveals amino acid fermentation as a source of carbon and energy.</title>
        <authorList>
            <person name="Hou S."/>
            <person name="Saw J.H."/>
            <person name="Lee K.S."/>
            <person name="Freitas T.A."/>
            <person name="Belisle C."/>
            <person name="Kawarabayasi Y."/>
            <person name="Donachie S.P."/>
            <person name="Pikina A."/>
            <person name="Galperin M.Y."/>
            <person name="Koonin E.V."/>
            <person name="Makarova K.S."/>
            <person name="Omelchenko M.V."/>
            <person name="Sorokin A."/>
            <person name="Wolf Y.I."/>
            <person name="Li Q.X."/>
            <person name="Keum Y.S."/>
            <person name="Campbell S."/>
            <person name="Denery J."/>
            <person name="Aizawa S."/>
            <person name="Shibata S."/>
            <person name="Malahoff A."/>
            <person name="Alam M."/>
        </authorList>
    </citation>
    <scope>NUCLEOTIDE SEQUENCE [LARGE SCALE GENOMIC DNA]</scope>
    <source>
        <strain evidence="11">ATCC BAA-735 / DSM 15497 / L2-TR</strain>
    </source>
</reference>
<feature type="transmembrane region" description="Helical" evidence="7">
    <location>
        <begin position="882"/>
        <end position="904"/>
    </location>
</feature>